<keyword evidence="2" id="KW-1185">Reference proteome</keyword>
<dbReference type="EMBL" id="BAABUJ010000016">
    <property type="protein sequence ID" value="GAA5800491.1"/>
    <property type="molecule type" value="Genomic_DNA"/>
</dbReference>
<protein>
    <submittedName>
        <fullName evidence="1">Uncharacterized protein</fullName>
    </submittedName>
</protein>
<dbReference type="Proteomes" id="UP001476247">
    <property type="component" value="Unassembled WGS sequence"/>
</dbReference>
<evidence type="ECO:0000313" key="1">
    <source>
        <dbReference type="EMBL" id="GAA5800491.1"/>
    </source>
</evidence>
<sequence>MILNNQILKDSQTINTSNEALRDQGPNKSIEFRGTLMTNGVGLSAVKQKFEASRGSTNGP</sequence>
<reference evidence="1 2" key="1">
    <citation type="submission" date="2024-04" db="EMBL/GenBank/DDBJ databases">
        <title>genome sequences of Mucor flavus KT1a and Helicostylum pulchrum KT1b strains isolation_sourced from the surface of a dry-aged beef.</title>
        <authorList>
            <person name="Toyotome T."/>
            <person name="Hosono M."/>
            <person name="Torimaru M."/>
            <person name="Fukuda K."/>
            <person name="Mikami N."/>
        </authorList>
    </citation>
    <scope>NUCLEOTIDE SEQUENCE [LARGE SCALE GENOMIC DNA]</scope>
    <source>
        <strain evidence="1 2">KT1b</strain>
    </source>
</reference>
<gene>
    <name evidence="1" type="ORF">HPULCUR_005922</name>
</gene>
<comment type="caution">
    <text evidence="1">The sequence shown here is derived from an EMBL/GenBank/DDBJ whole genome shotgun (WGS) entry which is preliminary data.</text>
</comment>
<evidence type="ECO:0000313" key="2">
    <source>
        <dbReference type="Proteomes" id="UP001476247"/>
    </source>
</evidence>
<accession>A0ABP9Y0G2</accession>
<organism evidence="1 2">
    <name type="scientific">Helicostylum pulchrum</name>
    <dbReference type="NCBI Taxonomy" id="562976"/>
    <lineage>
        <taxon>Eukaryota</taxon>
        <taxon>Fungi</taxon>
        <taxon>Fungi incertae sedis</taxon>
        <taxon>Mucoromycota</taxon>
        <taxon>Mucoromycotina</taxon>
        <taxon>Mucoromycetes</taxon>
        <taxon>Mucorales</taxon>
        <taxon>Mucorineae</taxon>
        <taxon>Mucoraceae</taxon>
        <taxon>Helicostylum</taxon>
    </lineage>
</organism>
<name>A0ABP9Y0G2_9FUNG</name>
<proteinExistence type="predicted"/>